<feature type="compositionally biased region" description="Basic and acidic residues" evidence="5">
    <location>
        <begin position="332"/>
        <end position="351"/>
    </location>
</feature>
<keyword evidence="4" id="KW-0175">Coiled coil</keyword>
<dbReference type="InterPro" id="IPR031739">
    <property type="entry name" value="Ncaph2"/>
</dbReference>
<evidence type="ECO:0008006" key="10">
    <source>
        <dbReference type="Google" id="ProtNLM"/>
    </source>
</evidence>
<dbReference type="Pfam" id="PF16858">
    <property type="entry name" value="CNDH2_C"/>
    <property type="match status" value="1"/>
</dbReference>
<evidence type="ECO:0000256" key="1">
    <source>
        <dbReference type="ARBA" id="ARBA00004123"/>
    </source>
</evidence>
<evidence type="ECO:0000256" key="4">
    <source>
        <dbReference type="SAM" id="Coils"/>
    </source>
</evidence>
<evidence type="ECO:0000256" key="2">
    <source>
        <dbReference type="ARBA" id="ARBA00007844"/>
    </source>
</evidence>
<evidence type="ECO:0000259" key="6">
    <source>
        <dbReference type="Pfam" id="PF06278"/>
    </source>
</evidence>
<feature type="coiled-coil region" evidence="4">
    <location>
        <begin position="298"/>
        <end position="325"/>
    </location>
</feature>
<feature type="region of interest" description="Disordered" evidence="5">
    <location>
        <begin position="500"/>
        <end position="520"/>
    </location>
</feature>
<gene>
    <name evidence="8" type="ORF">NTJ_06496</name>
</gene>
<evidence type="ECO:0000256" key="5">
    <source>
        <dbReference type="SAM" id="MobiDB-lite"/>
    </source>
</evidence>
<feature type="domain" description="Condensin II complex subunit H2 N-terminal" evidence="6">
    <location>
        <begin position="9"/>
        <end position="104"/>
    </location>
</feature>
<comment type="subcellular location">
    <subcellularLocation>
        <location evidence="1">Nucleus</location>
    </subcellularLocation>
</comment>
<name>A0ABN7AN77_9HEMI</name>
<keyword evidence="9" id="KW-1185">Reference proteome</keyword>
<dbReference type="Pfam" id="PF06278">
    <property type="entry name" value="CNDH2_N"/>
    <property type="match status" value="1"/>
</dbReference>
<evidence type="ECO:0000313" key="8">
    <source>
        <dbReference type="EMBL" id="BES93687.1"/>
    </source>
</evidence>
<evidence type="ECO:0000259" key="7">
    <source>
        <dbReference type="Pfam" id="PF16858"/>
    </source>
</evidence>
<comment type="similarity">
    <text evidence="2">Belongs to the CND2 H2 (condensin-2 subunit 2) family.</text>
</comment>
<accession>A0ABN7AN77</accession>
<dbReference type="PANTHER" id="PTHR14324">
    <property type="entry name" value="CONDENSIN-2 COMPLEX SUBUNIT H2"/>
    <property type="match status" value="1"/>
</dbReference>
<evidence type="ECO:0000256" key="3">
    <source>
        <dbReference type="ARBA" id="ARBA00023242"/>
    </source>
</evidence>
<feature type="domain" description="Condensin-2 complex subunit H2 C-terminal" evidence="7">
    <location>
        <begin position="401"/>
        <end position="499"/>
    </location>
</feature>
<evidence type="ECO:0000313" key="9">
    <source>
        <dbReference type="Proteomes" id="UP001307889"/>
    </source>
</evidence>
<protein>
    <recommendedName>
        <fullName evidence="10">Condensin-2 complex subunit H2 C-terminal domain-containing protein</fullName>
    </recommendedName>
</protein>
<reference evidence="8 9" key="1">
    <citation type="submission" date="2023-09" db="EMBL/GenBank/DDBJ databases">
        <title>Nesidiocoris tenuis whole genome shotgun sequence.</title>
        <authorList>
            <person name="Shibata T."/>
            <person name="Shimoda M."/>
            <person name="Kobayashi T."/>
            <person name="Uehara T."/>
        </authorList>
    </citation>
    <scope>NUCLEOTIDE SEQUENCE [LARGE SCALE GENOMIC DNA]</scope>
    <source>
        <strain evidence="8 9">Japan</strain>
    </source>
</reference>
<organism evidence="8 9">
    <name type="scientific">Nesidiocoris tenuis</name>
    <dbReference type="NCBI Taxonomy" id="355587"/>
    <lineage>
        <taxon>Eukaryota</taxon>
        <taxon>Metazoa</taxon>
        <taxon>Ecdysozoa</taxon>
        <taxon>Arthropoda</taxon>
        <taxon>Hexapoda</taxon>
        <taxon>Insecta</taxon>
        <taxon>Pterygota</taxon>
        <taxon>Neoptera</taxon>
        <taxon>Paraneoptera</taxon>
        <taxon>Hemiptera</taxon>
        <taxon>Heteroptera</taxon>
        <taxon>Panheteroptera</taxon>
        <taxon>Cimicomorpha</taxon>
        <taxon>Miridae</taxon>
        <taxon>Dicyphina</taxon>
        <taxon>Nesidiocoris</taxon>
    </lineage>
</organism>
<feature type="region of interest" description="Disordered" evidence="5">
    <location>
        <begin position="327"/>
        <end position="382"/>
    </location>
</feature>
<dbReference type="Proteomes" id="UP001307889">
    <property type="component" value="Chromosome 4"/>
</dbReference>
<dbReference type="EMBL" id="AP028912">
    <property type="protein sequence ID" value="BES93687.1"/>
    <property type="molecule type" value="Genomic_DNA"/>
</dbReference>
<dbReference type="InterPro" id="IPR031737">
    <property type="entry name" value="CNDH2_C"/>
</dbReference>
<sequence>MGDKNVIQKYEDLLKPVTANIYKNWSMSLTDVLNDFLSRNLHDDFATNFPEAAILLQNSTTFYCKRVDAVFQIMGSLTSDVSTLKPGTSEASPVKRRRTTKQLEKDDLELLDFVHSEDNVRLSLAKMPKITPIKQVVLNFDIKAVRKSELSTPLYQSDSDLSFGYKEDFRIFGRSWYGGGPIISQIGDDGAIDDRPARNWKEGDDIDINIDVGLNGCNGILSDGAADDMDDSPAEVNGSLEPITDENANTAIEEAIQKMKAVTVQLHKHVDWEPLNLKFVYPAVLKRRRVFQLPKNLIEEASQVREIMEKKRMKLEQKLAKKAEIVSNGVENNHEPHENGADIDDTNHFDESVDPLRGSDPNSEEILENSPGTSAAGTSDEMAKFQQHRIEDSLAASVRLKNIGSFAESVWPKIVDAERRKYFSVHEYGTKVLDTFSDNSEEFKDFGEIVKDKPANEIGRYFLAVLTMANNQNVELQSDGEPNSLKLKVLSRVRQRDEMDEQLLKMATDSSQNDDEEDEA</sequence>
<dbReference type="InterPro" id="IPR009378">
    <property type="entry name" value="H2_N"/>
</dbReference>
<proteinExistence type="inferred from homology"/>
<dbReference type="PANTHER" id="PTHR14324:SF3">
    <property type="entry name" value="CONDENSIN-2 COMPLEX SUBUNIT H2"/>
    <property type="match status" value="1"/>
</dbReference>
<keyword evidence="3" id="KW-0539">Nucleus</keyword>